<sequence>MSGNGASDGVGTEWSGYTVSNIWAMVKDETHEHGYAQVAVWQRISDLCTKHADTIEKTITQLKESWPATPGSAAELFQRNLAGLAGSLRDTARVATNNARELQGVTEHIIYVQQCIAPLAQERLPVNSTPMPQGGTVRGDQLNVEAQQVMRTTEPTAAASAQRLQSPRAFNPRPIDFDSPPPDESDPKPTGAGSGLPQGSYGGATDPLRPSWSTETTYPAEIASAGPHLAGRTVPGTPDMPTGHDIPGAGTGGGSGAASPTYDGYGSPAIPGRVIRHTSDRPAVDAAAPYVYSGSAGRAPGSGAQGHGAGGFVGGMPMAMGGGRPAATPDGLRVGRPGGVIDGARRRPPHDPDDPWAIDPEVVEPVIGGFRTTDADGDDHGPPPGVVEIRGWPR</sequence>
<comment type="caution">
    <text evidence="2">The sequence shown here is derived from an EMBL/GenBank/DDBJ whole genome shotgun (WGS) entry which is preliminary data.</text>
</comment>
<name>A0ABP4YA20_9ACTN</name>
<reference evidence="3" key="1">
    <citation type="journal article" date="2019" name="Int. J. Syst. Evol. Microbiol.">
        <title>The Global Catalogue of Microorganisms (GCM) 10K type strain sequencing project: providing services to taxonomists for standard genome sequencing and annotation.</title>
        <authorList>
            <consortium name="The Broad Institute Genomics Platform"/>
            <consortium name="The Broad Institute Genome Sequencing Center for Infectious Disease"/>
            <person name="Wu L."/>
            <person name="Ma J."/>
        </authorList>
    </citation>
    <scope>NUCLEOTIDE SEQUENCE [LARGE SCALE GENOMIC DNA]</scope>
    <source>
        <strain evidence="3">JCM 13250</strain>
    </source>
</reference>
<dbReference type="EMBL" id="BAAALT010000093">
    <property type="protein sequence ID" value="GAA1808513.1"/>
    <property type="molecule type" value="Genomic_DNA"/>
</dbReference>
<dbReference type="InterPro" id="IPR038332">
    <property type="entry name" value="PPE_sf"/>
</dbReference>
<feature type="region of interest" description="Disordered" evidence="1">
    <location>
        <begin position="340"/>
        <end position="359"/>
    </location>
</feature>
<dbReference type="RefSeq" id="WP_344132139.1">
    <property type="nucleotide sequence ID" value="NZ_BAAALT010000093.1"/>
</dbReference>
<dbReference type="Proteomes" id="UP001500218">
    <property type="component" value="Unassembled WGS sequence"/>
</dbReference>
<feature type="region of interest" description="Disordered" evidence="1">
    <location>
        <begin position="369"/>
        <end position="394"/>
    </location>
</feature>
<evidence type="ECO:0000256" key="1">
    <source>
        <dbReference type="SAM" id="MobiDB-lite"/>
    </source>
</evidence>
<gene>
    <name evidence="2" type="ORF">GCM10009682_32880</name>
</gene>
<evidence type="ECO:0008006" key="4">
    <source>
        <dbReference type="Google" id="ProtNLM"/>
    </source>
</evidence>
<protein>
    <recommendedName>
        <fullName evidence="4">PPE family domain-containing protein</fullName>
    </recommendedName>
</protein>
<evidence type="ECO:0000313" key="3">
    <source>
        <dbReference type="Proteomes" id="UP001500218"/>
    </source>
</evidence>
<feature type="compositionally biased region" description="Gly residues" evidence="1">
    <location>
        <begin position="192"/>
        <end position="202"/>
    </location>
</feature>
<accession>A0ABP4YA20</accession>
<proteinExistence type="predicted"/>
<feature type="compositionally biased region" description="Basic and acidic residues" evidence="1">
    <location>
        <begin position="343"/>
        <end position="353"/>
    </location>
</feature>
<evidence type="ECO:0000313" key="2">
    <source>
        <dbReference type="EMBL" id="GAA1808513.1"/>
    </source>
</evidence>
<organism evidence="2 3">
    <name type="scientific">Luedemannella flava</name>
    <dbReference type="NCBI Taxonomy" id="349316"/>
    <lineage>
        <taxon>Bacteria</taxon>
        <taxon>Bacillati</taxon>
        <taxon>Actinomycetota</taxon>
        <taxon>Actinomycetes</taxon>
        <taxon>Micromonosporales</taxon>
        <taxon>Micromonosporaceae</taxon>
        <taxon>Luedemannella</taxon>
    </lineage>
</organism>
<feature type="region of interest" description="Disordered" evidence="1">
    <location>
        <begin position="152"/>
        <end position="214"/>
    </location>
</feature>
<dbReference type="Gene3D" id="1.20.1260.20">
    <property type="entry name" value="PPE superfamily"/>
    <property type="match status" value="1"/>
</dbReference>
<keyword evidence="3" id="KW-1185">Reference proteome</keyword>